<proteinExistence type="predicted"/>
<dbReference type="PANTHER" id="PTHR14677:SF20">
    <property type="entry name" value="ZINC FINGER AN1-TYPE CONTAINING 2A-RELATED"/>
    <property type="match status" value="1"/>
</dbReference>
<accession>A0ABD2PBQ5</accession>
<organism evidence="2 3">
    <name type="scientific">Cryptolaemus montrouzieri</name>
    <dbReference type="NCBI Taxonomy" id="559131"/>
    <lineage>
        <taxon>Eukaryota</taxon>
        <taxon>Metazoa</taxon>
        <taxon>Ecdysozoa</taxon>
        <taxon>Arthropoda</taxon>
        <taxon>Hexapoda</taxon>
        <taxon>Insecta</taxon>
        <taxon>Pterygota</taxon>
        <taxon>Neoptera</taxon>
        <taxon>Endopterygota</taxon>
        <taxon>Coleoptera</taxon>
        <taxon>Polyphaga</taxon>
        <taxon>Cucujiformia</taxon>
        <taxon>Coccinelloidea</taxon>
        <taxon>Coccinellidae</taxon>
        <taxon>Scymninae</taxon>
        <taxon>Scymnini</taxon>
        <taxon>Cryptolaemus</taxon>
    </lineage>
</organism>
<reference evidence="2 3" key="1">
    <citation type="journal article" date="2021" name="BMC Biol.">
        <title>Horizontally acquired antibacterial genes associated with adaptive radiation of ladybird beetles.</title>
        <authorList>
            <person name="Li H.S."/>
            <person name="Tang X.F."/>
            <person name="Huang Y.H."/>
            <person name="Xu Z.Y."/>
            <person name="Chen M.L."/>
            <person name="Du X.Y."/>
            <person name="Qiu B.Y."/>
            <person name="Chen P.T."/>
            <person name="Zhang W."/>
            <person name="Slipinski A."/>
            <person name="Escalona H.E."/>
            <person name="Waterhouse R.M."/>
            <person name="Zwick A."/>
            <person name="Pang H."/>
        </authorList>
    </citation>
    <scope>NUCLEOTIDE SEQUENCE [LARGE SCALE GENOMIC DNA]</scope>
    <source>
        <strain evidence="2">SYSU2018</strain>
    </source>
</reference>
<evidence type="ECO:0000259" key="1">
    <source>
        <dbReference type="Pfam" id="PF25327"/>
    </source>
</evidence>
<dbReference type="InterPro" id="IPR035896">
    <property type="entry name" value="AN1-like_Znf"/>
</dbReference>
<dbReference type="Proteomes" id="UP001516400">
    <property type="component" value="Unassembled WGS sequence"/>
</dbReference>
<dbReference type="EMBL" id="JABFTP020000185">
    <property type="protein sequence ID" value="KAL3288096.1"/>
    <property type="molecule type" value="Genomic_DNA"/>
</dbReference>
<comment type="caution">
    <text evidence="2">The sequence shown here is derived from an EMBL/GenBank/DDBJ whole genome shotgun (WGS) entry which is preliminary data.</text>
</comment>
<dbReference type="PANTHER" id="PTHR14677">
    <property type="entry name" value="ARSENITE INDUCUBLE RNA ASSOCIATED PROTEIN AIP-1-RELATED"/>
    <property type="match status" value="1"/>
</dbReference>
<dbReference type="AlphaFoldDB" id="A0ABD2PBQ5"/>
<feature type="domain" description="ZFAND1-like ubiquitin-like" evidence="1">
    <location>
        <begin position="183"/>
        <end position="254"/>
    </location>
</feature>
<sequence length="260" mass="29539">MEFPSIGVQCTQENCKQLDFLPQVCSCGKSFCLEHFQAHSLICHVKDNIVTELNCIDNIYVCSEKGCSDRSIVPLLCQNCKKHFCIQHRHIAECTPKTDEQYKQERQKLAAPVEQFNLAKANVDKEISKNIEDAKKNDKKRKMACKVQLMRLKNKAIGPKSIPSTDRVYFNIISPSKSEKAVFVSKLWSVGRAIDAIAEECKLQNNNNRSGELKLRLFKTDKNIVSHVMSNSMKDLLQNEIIIDGEDLIIKYVNDSSVIS</sequence>
<gene>
    <name evidence="2" type="ORF">HHI36_002546</name>
</gene>
<protein>
    <recommendedName>
        <fullName evidence="1">ZFAND1-like ubiquitin-like domain-containing protein</fullName>
    </recommendedName>
</protein>
<dbReference type="SUPFAM" id="SSF118310">
    <property type="entry name" value="AN1-like Zinc finger"/>
    <property type="match status" value="2"/>
</dbReference>
<dbReference type="Pfam" id="PF25327">
    <property type="entry name" value="UBL_ZFAND1"/>
    <property type="match status" value="1"/>
</dbReference>
<evidence type="ECO:0000313" key="2">
    <source>
        <dbReference type="EMBL" id="KAL3288096.1"/>
    </source>
</evidence>
<keyword evidence="3" id="KW-1185">Reference proteome</keyword>
<dbReference type="InterPro" id="IPR057358">
    <property type="entry name" value="UBL_ZFAND1-like"/>
</dbReference>
<evidence type="ECO:0000313" key="3">
    <source>
        <dbReference type="Proteomes" id="UP001516400"/>
    </source>
</evidence>
<name>A0ABD2PBQ5_9CUCU</name>
<dbReference type="Gene3D" id="4.10.1110.10">
    <property type="entry name" value="AN1-like Zinc finger"/>
    <property type="match status" value="2"/>
</dbReference>